<dbReference type="PANTHER" id="PTHR43667">
    <property type="entry name" value="CYCLOPROPANE-FATTY-ACYL-PHOSPHOLIPID SYNTHASE"/>
    <property type="match status" value="1"/>
</dbReference>
<feature type="compositionally biased region" description="Low complexity" evidence="1">
    <location>
        <begin position="305"/>
        <end position="318"/>
    </location>
</feature>
<evidence type="ECO:0000313" key="2">
    <source>
        <dbReference type="EMBL" id="CCA73014.1"/>
    </source>
</evidence>
<comment type="caution">
    <text evidence="2">The sequence shown here is derived from an EMBL/GenBank/DDBJ whole genome shotgun (WGS) entry which is preliminary data.</text>
</comment>
<keyword evidence="3" id="KW-1185">Reference proteome</keyword>
<sequence length="591" mass="66155">MATQLLSTPSTHRWSLVGSLDAAWNSLRDAVIDTGFGPLAGLAEAAVVNHLNRMQHGQLVIETPSTTYTFPPPSTDPSTNKHAHVHARLRVVNPAFWIRLAFMSDLGFAEAYMYGDVECTTLPSLFLLFLLNKQALSSLNTRLSSLLSLPQHLLTNQRFLNTLTNARSNISAHYDISNKMFEGFLSKDMTYSCGIFADLDTDLDVDESILDPLSASSKMALSPAILKHHRDRRRIQGSQWSTVETDVVKAAANLLQQMTNMHGFSGISTPDDGDVDSDARTAVGSSPSSSPSPTRKSKSTHARTASASSLPSQEQQEQSQDHRKGIADLPGEQDELFASQLRKVHHIIRKANIQPHHRVLEIGSGWGALAIEAVRLTGCTVDTLTLSVAQKDSQRSAFDRWEWEGTFDRMVSVEMIEAVGKEFLEEYWRCVSWALKDKDAMGCVQVITIPEARFETYTKEVDFIRKWIFPGGFLPTVSYLVQTLTAGSNNTLVIDAISNIGPHYARTLREWRRRFEAKFDSVIVPALREEYPDVMGAHLGEKGEREIQVFKRKWIYYYVYCEIGFSTRTLGDHILTFTREGNADFGCDVYH</sequence>
<feature type="compositionally biased region" description="Low complexity" evidence="1">
    <location>
        <begin position="285"/>
        <end position="294"/>
    </location>
</feature>
<dbReference type="Pfam" id="PF02353">
    <property type="entry name" value="CMAS"/>
    <property type="match status" value="2"/>
</dbReference>
<dbReference type="InterPro" id="IPR050723">
    <property type="entry name" value="CFA/CMAS"/>
</dbReference>
<feature type="region of interest" description="Disordered" evidence="1">
    <location>
        <begin position="263"/>
        <end position="323"/>
    </location>
</feature>
<dbReference type="HOGENOM" id="CLU_026434_0_0_1"/>
<dbReference type="InParanoid" id="G4TNY6"/>
<dbReference type="STRING" id="1109443.G4TNY6"/>
<name>G4TNY6_SERID</name>
<proteinExistence type="predicted"/>
<organism evidence="2 3">
    <name type="scientific">Serendipita indica (strain DSM 11827)</name>
    <name type="common">Root endophyte fungus</name>
    <name type="synonym">Piriformospora indica</name>
    <dbReference type="NCBI Taxonomy" id="1109443"/>
    <lineage>
        <taxon>Eukaryota</taxon>
        <taxon>Fungi</taxon>
        <taxon>Dikarya</taxon>
        <taxon>Basidiomycota</taxon>
        <taxon>Agaricomycotina</taxon>
        <taxon>Agaricomycetes</taxon>
        <taxon>Sebacinales</taxon>
        <taxon>Serendipitaceae</taxon>
        <taxon>Serendipita</taxon>
    </lineage>
</organism>
<dbReference type="SUPFAM" id="SSF53335">
    <property type="entry name" value="S-adenosyl-L-methionine-dependent methyltransferases"/>
    <property type="match status" value="2"/>
</dbReference>
<dbReference type="OMA" id="WGGLAEF"/>
<protein>
    <submittedName>
        <fullName evidence="2">Related to cyclopropane-fatty-acyl-phospholipid synthase</fullName>
    </submittedName>
</protein>
<dbReference type="eggNOG" id="ENOG502QSMW">
    <property type="taxonomic scope" value="Eukaryota"/>
</dbReference>
<dbReference type="PANTHER" id="PTHR43667:SF2">
    <property type="entry name" value="FATTY ACID C-METHYL TRANSFERASE"/>
    <property type="match status" value="1"/>
</dbReference>
<dbReference type="Gene3D" id="3.40.50.150">
    <property type="entry name" value="Vaccinia Virus protein VP39"/>
    <property type="match status" value="1"/>
</dbReference>
<gene>
    <name evidence="2" type="ORF">PIIN_06969</name>
</gene>
<evidence type="ECO:0000313" key="3">
    <source>
        <dbReference type="Proteomes" id="UP000007148"/>
    </source>
</evidence>
<evidence type="ECO:0000256" key="1">
    <source>
        <dbReference type="SAM" id="MobiDB-lite"/>
    </source>
</evidence>
<dbReference type="OrthoDB" id="8300214at2759"/>
<dbReference type="EMBL" id="CAFZ01000197">
    <property type="protein sequence ID" value="CCA73014.1"/>
    <property type="molecule type" value="Genomic_DNA"/>
</dbReference>
<dbReference type="AlphaFoldDB" id="G4TNY6"/>
<dbReference type="Proteomes" id="UP000007148">
    <property type="component" value="Unassembled WGS sequence"/>
</dbReference>
<dbReference type="InterPro" id="IPR029063">
    <property type="entry name" value="SAM-dependent_MTases_sf"/>
</dbReference>
<reference evidence="2 3" key="1">
    <citation type="journal article" date="2011" name="PLoS Pathog.">
        <title>Endophytic Life Strategies Decoded by Genome and Transcriptome Analyses of the Mutualistic Root Symbiont Piriformospora indica.</title>
        <authorList>
            <person name="Zuccaro A."/>
            <person name="Lahrmann U."/>
            <person name="Guldener U."/>
            <person name="Langen G."/>
            <person name="Pfiffi S."/>
            <person name="Biedenkopf D."/>
            <person name="Wong P."/>
            <person name="Samans B."/>
            <person name="Grimm C."/>
            <person name="Basiewicz M."/>
            <person name="Murat C."/>
            <person name="Martin F."/>
            <person name="Kogel K.H."/>
        </authorList>
    </citation>
    <scope>NUCLEOTIDE SEQUENCE [LARGE SCALE GENOMIC DNA]</scope>
    <source>
        <strain evidence="2 3">DSM 11827</strain>
    </source>
</reference>
<accession>G4TNY6</accession>